<evidence type="ECO:0000256" key="1">
    <source>
        <dbReference type="SAM" id="MobiDB-lite"/>
    </source>
</evidence>
<accession>A0A419QBB9</accession>
<reference evidence="2 3" key="2">
    <citation type="journal article" date="2021" name="Genomics">
        <title>High-quality reference genome for Clonorchis sinensis.</title>
        <authorList>
            <person name="Young N.D."/>
            <person name="Stroehlein A.J."/>
            <person name="Kinkar L."/>
            <person name="Wang T."/>
            <person name="Sohn W.M."/>
            <person name="Chang B.C.H."/>
            <person name="Kaur P."/>
            <person name="Weisz D."/>
            <person name="Dudchenko O."/>
            <person name="Aiden E.L."/>
            <person name="Korhonen P.K."/>
            <person name="Gasser R.B."/>
        </authorList>
    </citation>
    <scope>NUCLEOTIDE SEQUENCE [LARGE SCALE GENOMIC DNA]</scope>
    <source>
        <strain evidence="2">Cs-k2</strain>
    </source>
</reference>
<proteinExistence type="predicted"/>
<dbReference type="Proteomes" id="UP000286415">
    <property type="component" value="Unassembled WGS sequence"/>
</dbReference>
<sequence>MLTVRKVRFLRIIPECPKPTETPKPHINGSREAGKHPGQSINHTIRQRPAMVIVEKLHRSTTNDKCSGTSLKHERNKGGLKGHSASLLQSFRRAYTSKHSISHNFQCLLSDPVEITRLTSWKASRTDSSQTFRNLFPTPLPGQGLALSAPATLNWARKTALASVDGGSAYTIRGLTNLASGAGHILQWKSALHNGKLAF</sequence>
<feature type="region of interest" description="Disordered" evidence="1">
    <location>
        <begin position="63"/>
        <end position="82"/>
    </location>
</feature>
<organism evidence="2 3">
    <name type="scientific">Clonorchis sinensis</name>
    <name type="common">Chinese liver fluke</name>
    <dbReference type="NCBI Taxonomy" id="79923"/>
    <lineage>
        <taxon>Eukaryota</taxon>
        <taxon>Metazoa</taxon>
        <taxon>Spiralia</taxon>
        <taxon>Lophotrochozoa</taxon>
        <taxon>Platyhelminthes</taxon>
        <taxon>Trematoda</taxon>
        <taxon>Digenea</taxon>
        <taxon>Opisthorchiida</taxon>
        <taxon>Opisthorchiata</taxon>
        <taxon>Opisthorchiidae</taxon>
        <taxon>Clonorchis</taxon>
    </lineage>
</organism>
<dbReference type="AlphaFoldDB" id="A0A419QBB9"/>
<dbReference type="InParanoid" id="A0A419QBB9"/>
<evidence type="ECO:0000313" key="2">
    <source>
        <dbReference type="EMBL" id="KAG5448604.1"/>
    </source>
</evidence>
<comment type="caution">
    <text evidence="2">The sequence shown here is derived from an EMBL/GenBank/DDBJ whole genome shotgun (WGS) entry which is preliminary data.</text>
</comment>
<name>A0A419QBB9_CLOSI</name>
<gene>
    <name evidence="2" type="ORF">CSKR_104026</name>
</gene>
<feature type="region of interest" description="Disordered" evidence="1">
    <location>
        <begin position="16"/>
        <end position="47"/>
    </location>
</feature>
<evidence type="ECO:0000313" key="3">
    <source>
        <dbReference type="Proteomes" id="UP000286415"/>
    </source>
</evidence>
<protein>
    <submittedName>
        <fullName evidence="2">Uncharacterized protein</fullName>
    </submittedName>
</protein>
<dbReference type="EMBL" id="NIRI02000042">
    <property type="protein sequence ID" value="KAG5448604.1"/>
    <property type="molecule type" value="Genomic_DNA"/>
</dbReference>
<reference evidence="2 3" key="1">
    <citation type="journal article" date="2018" name="Biotechnol. Adv.">
        <title>Improved genomic resources and new bioinformatic workflow for the carcinogenic parasite Clonorchis sinensis: Biotechnological implications.</title>
        <authorList>
            <person name="Wang D."/>
            <person name="Korhonen P.K."/>
            <person name="Gasser R.B."/>
            <person name="Young N.D."/>
        </authorList>
    </citation>
    <scope>NUCLEOTIDE SEQUENCE [LARGE SCALE GENOMIC DNA]</scope>
    <source>
        <strain evidence="2">Cs-k2</strain>
    </source>
</reference>
<keyword evidence="3" id="KW-1185">Reference proteome</keyword>